<protein>
    <submittedName>
        <fullName evidence="3">Putative WD repeat-containing protein C2A9.03</fullName>
    </submittedName>
</protein>
<dbReference type="PROSITE" id="PS50294">
    <property type="entry name" value="WD_REPEATS_REGION"/>
    <property type="match status" value="1"/>
</dbReference>
<evidence type="ECO:0000313" key="3">
    <source>
        <dbReference type="EMBL" id="RVW60719.1"/>
    </source>
</evidence>
<feature type="compositionally biased region" description="Acidic residues" evidence="2">
    <location>
        <begin position="1"/>
        <end position="10"/>
    </location>
</feature>
<gene>
    <name evidence="3" type="primary">SPBC2A9.03_6</name>
    <name evidence="3" type="ORF">CK203_053077</name>
</gene>
<feature type="region of interest" description="Disordered" evidence="2">
    <location>
        <begin position="1"/>
        <end position="22"/>
    </location>
</feature>
<comment type="caution">
    <text evidence="3">The sequence shown here is derived from an EMBL/GenBank/DDBJ whole genome shotgun (WGS) entry which is preliminary data.</text>
</comment>
<name>A0A438FL33_VITVI</name>
<dbReference type="PANTHER" id="PTHR43991:SF38">
    <property type="entry name" value="OS02G0721600 PROTEIN"/>
    <property type="match status" value="1"/>
</dbReference>
<accession>A0A438FL33</accession>
<organism evidence="3 4">
    <name type="scientific">Vitis vinifera</name>
    <name type="common">Grape</name>
    <dbReference type="NCBI Taxonomy" id="29760"/>
    <lineage>
        <taxon>Eukaryota</taxon>
        <taxon>Viridiplantae</taxon>
        <taxon>Streptophyta</taxon>
        <taxon>Embryophyta</taxon>
        <taxon>Tracheophyta</taxon>
        <taxon>Spermatophyta</taxon>
        <taxon>Magnoliopsida</taxon>
        <taxon>eudicotyledons</taxon>
        <taxon>Gunneridae</taxon>
        <taxon>Pentapetalae</taxon>
        <taxon>rosids</taxon>
        <taxon>Vitales</taxon>
        <taxon>Vitaceae</taxon>
        <taxon>Viteae</taxon>
        <taxon>Vitis</taxon>
    </lineage>
</organism>
<dbReference type="PANTHER" id="PTHR43991">
    <property type="entry name" value="WD REPEAT PROTEIN (AFU_ORTHOLOGUE AFUA_8G05640)-RELATED"/>
    <property type="match status" value="1"/>
</dbReference>
<reference evidence="3 4" key="1">
    <citation type="journal article" date="2018" name="PLoS Genet.">
        <title>Population sequencing reveals clonal diversity and ancestral inbreeding in the grapevine cultivar Chardonnay.</title>
        <authorList>
            <person name="Roach M.J."/>
            <person name="Johnson D.L."/>
            <person name="Bohlmann J."/>
            <person name="van Vuuren H.J."/>
            <person name="Jones S.J."/>
            <person name="Pretorius I.S."/>
            <person name="Schmidt S.A."/>
            <person name="Borneman A.R."/>
        </authorList>
    </citation>
    <scope>NUCLEOTIDE SEQUENCE [LARGE SCALE GENOMIC DNA]</scope>
    <source>
        <strain evidence="4">cv. Chardonnay</strain>
        <tissue evidence="3">Leaf</tissue>
    </source>
</reference>
<feature type="repeat" description="WD" evidence="1">
    <location>
        <begin position="434"/>
        <end position="466"/>
    </location>
</feature>
<proteinExistence type="predicted"/>
<dbReference type="InterPro" id="IPR011047">
    <property type="entry name" value="Quinoprotein_ADH-like_sf"/>
</dbReference>
<dbReference type="AlphaFoldDB" id="A0A438FL33"/>
<dbReference type="Proteomes" id="UP000288805">
    <property type="component" value="Unassembled WGS sequence"/>
</dbReference>
<dbReference type="Pfam" id="PF00400">
    <property type="entry name" value="WD40"/>
    <property type="match status" value="1"/>
</dbReference>
<dbReference type="EMBL" id="QGNW01000847">
    <property type="protein sequence ID" value="RVW60719.1"/>
    <property type="molecule type" value="Genomic_DNA"/>
</dbReference>
<evidence type="ECO:0000256" key="1">
    <source>
        <dbReference type="PROSITE-ProRule" id="PRU00221"/>
    </source>
</evidence>
<dbReference type="InterPro" id="IPR001680">
    <property type="entry name" value="WD40_rpt"/>
</dbReference>
<sequence>MEDVDDLDEEFHDREMGGPESEVDVYDYLNSKTADTCSAQARRGKDIQGIPWERLTITREKYRQTRVEQYKNYENIPRSGDGSAKECKVTKKGGLFYEFKHNARSVKSTILHFQLRNLVWATSKHDVYLMSHFSVIHWSSLTCNMSEVLNVSGHVAPCEKHPGSLLEGFTQTQVSTLAVKDKLLVAGGFQGELICKVLKINYTETEAFTPFIGMQYLDRPGVSFCSRITYDDNAITNAIEIYASSSGAVHFIASSNDCGVRDFDMENFQLSKHFRFPWPVNATLLHPNLLANPSKSSTLPLGRMSIGNMVFKLLLEAYSFAPTQFIKCLVNFSSLEGLSNPLLPLPLSTWECHCQCQSSSKAQKKRGRMGAYQEKPHDKMIGHLEDDHNVWAALTTMPTTHTSLSPDGKLLIIVGDNPNGMLVDSKTGKTVMPLCGHLDYSFASAWNPDGVTFATGNQDKTCRIWDARYLSKSVAVLKGNLGAIRSIRYTSDGRFMAMAEPADFVHVYDVKNGYEKEQEIDFFGEVSGICFSPDTESLFIGVWDRTYGSLMEYNRCYIGGYLSVCRGGCMQGWEGFLMGTELEVVRVLPDFRSQVGRVDD</sequence>
<dbReference type="InterPro" id="IPR015943">
    <property type="entry name" value="WD40/YVTN_repeat-like_dom_sf"/>
</dbReference>
<dbReference type="SUPFAM" id="SSF50998">
    <property type="entry name" value="Quinoprotein alcohol dehydrogenase-like"/>
    <property type="match status" value="1"/>
</dbReference>
<keyword evidence="1" id="KW-0853">WD repeat</keyword>
<evidence type="ECO:0000313" key="4">
    <source>
        <dbReference type="Proteomes" id="UP000288805"/>
    </source>
</evidence>
<dbReference type="SMART" id="SM00320">
    <property type="entry name" value="WD40"/>
    <property type="match status" value="3"/>
</dbReference>
<evidence type="ECO:0000256" key="2">
    <source>
        <dbReference type="SAM" id="MobiDB-lite"/>
    </source>
</evidence>
<dbReference type="Gene3D" id="2.130.10.10">
    <property type="entry name" value="YVTN repeat-like/Quinoprotein amine dehydrogenase"/>
    <property type="match status" value="1"/>
</dbReference>
<dbReference type="PROSITE" id="PS50082">
    <property type="entry name" value="WD_REPEATS_2"/>
    <property type="match status" value="1"/>
</dbReference>